<reference evidence="3 4" key="1">
    <citation type="submission" date="2018-10" db="EMBL/GenBank/DDBJ databases">
        <title>Natronolimnobius sp. XQ-INN 246 isolated from Inner Mongolia Autonomous Region of China.</title>
        <authorList>
            <person name="Xue Q."/>
        </authorList>
    </citation>
    <scope>NUCLEOTIDE SEQUENCE [LARGE SCALE GENOMIC DNA]</scope>
    <source>
        <strain evidence="3 4">XQ-INN 246</strain>
    </source>
</reference>
<dbReference type="PIRSF" id="PIRSF016661">
    <property type="entry name" value="BioY"/>
    <property type="match status" value="1"/>
</dbReference>
<dbReference type="GO" id="GO:0005886">
    <property type="term" value="C:plasma membrane"/>
    <property type="evidence" value="ECO:0007669"/>
    <property type="project" value="UniProtKB-SubCell"/>
</dbReference>
<feature type="transmembrane region" description="Helical" evidence="2">
    <location>
        <begin position="100"/>
        <end position="119"/>
    </location>
</feature>
<dbReference type="Pfam" id="PF02632">
    <property type="entry name" value="BioY"/>
    <property type="match status" value="1"/>
</dbReference>
<dbReference type="PANTHER" id="PTHR34295:SF1">
    <property type="entry name" value="BIOTIN TRANSPORTER BIOY"/>
    <property type="match status" value="1"/>
</dbReference>
<dbReference type="PROSITE" id="PS01307">
    <property type="entry name" value="MOTA"/>
    <property type="match status" value="1"/>
</dbReference>
<dbReference type="AlphaFoldDB" id="A0A4S3TMM1"/>
<feature type="transmembrane region" description="Helical" evidence="2">
    <location>
        <begin position="46"/>
        <end position="64"/>
    </location>
</feature>
<keyword evidence="1 2" id="KW-0472">Membrane</keyword>
<dbReference type="InterPro" id="IPR000540">
    <property type="entry name" value="Flag_MotA_CS"/>
</dbReference>
<evidence type="ECO:0000313" key="4">
    <source>
        <dbReference type="Proteomes" id="UP000318864"/>
    </source>
</evidence>
<comment type="subcellular location">
    <subcellularLocation>
        <location evidence="1">Cell membrane</location>
        <topology evidence="1">Multi-pass membrane protein</topology>
    </subcellularLocation>
</comment>
<evidence type="ECO:0000256" key="1">
    <source>
        <dbReference type="PIRNR" id="PIRNR016661"/>
    </source>
</evidence>
<feature type="transmembrane region" description="Helical" evidence="2">
    <location>
        <begin position="166"/>
        <end position="185"/>
    </location>
</feature>
<dbReference type="RefSeq" id="WP_141464329.1">
    <property type="nucleotide sequence ID" value="NZ_RBZW01000021.1"/>
</dbReference>
<keyword evidence="1" id="KW-0813">Transport</keyword>
<comment type="similarity">
    <text evidence="1">Belongs to the BioY family.</text>
</comment>
<accession>A0A4S3TMM1</accession>
<keyword evidence="2" id="KW-1133">Transmembrane helix</keyword>
<name>A0A4S3TMM1_9EURY</name>
<keyword evidence="2" id="KW-0812">Transmembrane</keyword>
<keyword evidence="1" id="KW-1003">Cell membrane</keyword>
<protein>
    <submittedName>
        <fullName evidence="3">Biotin transporter BioY</fullName>
    </submittedName>
</protein>
<gene>
    <name evidence="3" type="ORF">D8Y22_08830</name>
</gene>
<keyword evidence="4" id="KW-1185">Reference proteome</keyword>
<dbReference type="GO" id="GO:0015225">
    <property type="term" value="F:biotin transmembrane transporter activity"/>
    <property type="evidence" value="ECO:0007669"/>
    <property type="project" value="UniProtKB-UniRule"/>
</dbReference>
<feature type="transmembrane region" description="Helical" evidence="2">
    <location>
        <begin position="131"/>
        <end position="154"/>
    </location>
</feature>
<evidence type="ECO:0000313" key="3">
    <source>
        <dbReference type="EMBL" id="THE65472.1"/>
    </source>
</evidence>
<dbReference type="OrthoDB" id="50443at2157"/>
<comment type="caution">
    <text evidence="3">The sequence shown here is derived from an EMBL/GenBank/DDBJ whole genome shotgun (WGS) entry which is preliminary data.</text>
</comment>
<dbReference type="EMBL" id="RBZW01000021">
    <property type="protein sequence ID" value="THE65472.1"/>
    <property type="molecule type" value="Genomic_DNA"/>
</dbReference>
<feature type="transmembrane region" description="Helical" evidence="2">
    <location>
        <begin position="21"/>
        <end position="40"/>
    </location>
</feature>
<sequence>METERSSAELVDDAVVGQIARAALLATLLGAVAPISIPIPLSPAPITLQVLFVFLAGLLLGPVWGPISILLYLAAGAIGLPVFSGMTGGIGVLVGTTAGYLWSYPIAAGLVGLLVHRGTELRDPAETPIPLLVSVLLGATLVIYAMGTGYAAWLLELELWEATLTFAAPFVPGELLKIAAAIAIVKSGRIRPLQS</sequence>
<organism evidence="3 4">
    <name type="scientific">Salinadaptatus halalkaliphilus</name>
    <dbReference type="NCBI Taxonomy" id="2419781"/>
    <lineage>
        <taxon>Archaea</taxon>
        <taxon>Methanobacteriati</taxon>
        <taxon>Methanobacteriota</taxon>
        <taxon>Stenosarchaea group</taxon>
        <taxon>Halobacteria</taxon>
        <taxon>Halobacteriales</taxon>
        <taxon>Natrialbaceae</taxon>
        <taxon>Salinadaptatus</taxon>
    </lineage>
</organism>
<proteinExistence type="inferred from homology"/>
<dbReference type="Proteomes" id="UP000318864">
    <property type="component" value="Unassembled WGS sequence"/>
</dbReference>
<evidence type="ECO:0000256" key="2">
    <source>
        <dbReference type="SAM" id="Phobius"/>
    </source>
</evidence>
<dbReference type="InterPro" id="IPR003784">
    <property type="entry name" value="BioY"/>
</dbReference>
<dbReference type="Gene3D" id="1.10.1760.20">
    <property type="match status" value="1"/>
</dbReference>
<dbReference type="PANTHER" id="PTHR34295">
    <property type="entry name" value="BIOTIN TRANSPORTER BIOY"/>
    <property type="match status" value="1"/>
</dbReference>